<dbReference type="RefSeq" id="WP_056404387.1">
    <property type="nucleotide sequence ID" value="NZ_SDPQ02000001.1"/>
</dbReference>
<name>A0A5M4FJI9_9ACTN</name>
<dbReference type="SUPFAM" id="SSF57863">
    <property type="entry name" value="ArfGap/RecO-like zinc finger"/>
    <property type="match status" value="1"/>
</dbReference>
<evidence type="ECO:0000256" key="1">
    <source>
        <dbReference type="ARBA" id="ARBA00003065"/>
    </source>
</evidence>
<evidence type="ECO:0000313" key="11">
    <source>
        <dbReference type="Proteomes" id="UP000380867"/>
    </source>
</evidence>
<protein>
    <recommendedName>
        <fullName evidence="3 8">DNA repair protein RecO</fullName>
    </recommendedName>
    <alternativeName>
        <fullName evidence="7 8">Recombination protein O</fullName>
    </alternativeName>
</protein>
<accession>A0A5M4FJI9</accession>
<evidence type="ECO:0000259" key="9">
    <source>
        <dbReference type="Pfam" id="PF11967"/>
    </source>
</evidence>
<evidence type="ECO:0000256" key="6">
    <source>
        <dbReference type="ARBA" id="ARBA00023204"/>
    </source>
</evidence>
<comment type="similarity">
    <text evidence="2 8">Belongs to the RecO family.</text>
</comment>
<organism evidence="10 11">
    <name type="scientific">Aeromicrobium ginsengisoli</name>
    <dbReference type="NCBI Taxonomy" id="363867"/>
    <lineage>
        <taxon>Bacteria</taxon>
        <taxon>Bacillati</taxon>
        <taxon>Actinomycetota</taxon>
        <taxon>Actinomycetes</taxon>
        <taxon>Propionibacteriales</taxon>
        <taxon>Nocardioidaceae</taxon>
        <taxon>Aeromicrobium</taxon>
    </lineage>
</organism>
<dbReference type="InterPro" id="IPR003717">
    <property type="entry name" value="RecO"/>
</dbReference>
<keyword evidence="11" id="KW-1185">Reference proteome</keyword>
<dbReference type="Proteomes" id="UP000380867">
    <property type="component" value="Unassembled WGS sequence"/>
</dbReference>
<dbReference type="PANTHER" id="PTHR33991">
    <property type="entry name" value="DNA REPAIR PROTEIN RECO"/>
    <property type="match status" value="1"/>
</dbReference>
<evidence type="ECO:0000256" key="4">
    <source>
        <dbReference type="ARBA" id="ARBA00022763"/>
    </source>
</evidence>
<dbReference type="InterPro" id="IPR022572">
    <property type="entry name" value="DNA_rep/recomb_RecO_N"/>
</dbReference>
<keyword evidence="6 8" id="KW-0234">DNA repair</keyword>
<reference evidence="10" key="1">
    <citation type="submission" date="2019-09" db="EMBL/GenBank/DDBJ databases">
        <authorList>
            <person name="Li J."/>
        </authorList>
    </citation>
    <scope>NUCLEOTIDE SEQUENCE [LARGE SCALE GENOMIC DNA]</scope>
    <source>
        <strain evidence="10">JCM 14732</strain>
    </source>
</reference>
<sequence length="242" mass="26011">MSLYRDAGIVLRVHKLGEADRIITLLTRDRGIVRAAAKGIRKTTSRFGGRLEPFMHVDLQLAEGRSLDIITQVETINAFAKDLGGDYAAYTAGTAMLETAERLVQEDGEPAVPQLQLLVGALRALTEGRMTPSLILDSYQLRALSIAGYAPTFDACARCAAEGPHRNFHAASGGMLCDDCRVAGSAAPSPFTVSLLAGLLSGDWVAVGTSDDRSRREASGIVSAYLSWHLERGLRSLSHVDR</sequence>
<dbReference type="GO" id="GO:0006310">
    <property type="term" value="P:DNA recombination"/>
    <property type="evidence" value="ECO:0007669"/>
    <property type="project" value="UniProtKB-UniRule"/>
</dbReference>
<dbReference type="Pfam" id="PF02565">
    <property type="entry name" value="RecO_C"/>
    <property type="match status" value="1"/>
</dbReference>
<proteinExistence type="inferred from homology"/>
<dbReference type="GO" id="GO:0043590">
    <property type="term" value="C:bacterial nucleoid"/>
    <property type="evidence" value="ECO:0007669"/>
    <property type="project" value="TreeGrafter"/>
</dbReference>
<dbReference type="GO" id="GO:0006302">
    <property type="term" value="P:double-strand break repair"/>
    <property type="evidence" value="ECO:0007669"/>
    <property type="project" value="TreeGrafter"/>
</dbReference>
<keyword evidence="5 8" id="KW-0233">DNA recombination</keyword>
<evidence type="ECO:0000256" key="8">
    <source>
        <dbReference type="HAMAP-Rule" id="MF_00201"/>
    </source>
</evidence>
<feature type="domain" description="DNA replication/recombination mediator RecO N-terminal" evidence="9">
    <location>
        <begin position="1"/>
        <end position="79"/>
    </location>
</feature>
<dbReference type="EMBL" id="SDPQ02000001">
    <property type="protein sequence ID" value="KAA1399923.1"/>
    <property type="molecule type" value="Genomic_DNA"/>
</dbReference>
<dbReference type="NCBIfam" id="TIGR00613">
    <property type="entry name" value="reco"/>
    <property type="match status" value="1"/>
</dbReference>
<dbReference type="InterPro" id="IPR012340">
    <property type="entry name" value="NA-bd_OB-fold"/>
</dbReference>
<evidence type="ECO:0000313" key="10">
    <source>
        <dbReference type="EMBL" id="KAA1399923.1"/>
    </source>
</evidence>
<evidence type="ECO:0000256" key="5">
    <source>
        <dbReference type="ARBA" id="ARBA00023172"/>
    </source>
</evidence>
<dbReference type="InterPro" id="IPR042242">
    <property type="entry name" value="RecO_C"/>
</dbReference>
<keyword evidence="4 8" id="KW-0227">DNA damage</keyword>
<dbReference type="Pfam" id="PF11967">
    <property type="entry name" value="RecO_N"/>
    <property type="match status" value="1"/>
</dbReference>
<dbReference type="Gene3D" id="1.20.1440.120">
    <property type="entry name" value="Recombination protein O, C-terminal domain"/>
    <property type="match status" value="1"/>
</dbReference>
<evidence type="ECO:0000256" key="3">
    <source>
        <dbReference type="ARBA" id="ARBA00021310"/>
    </source>
</evidence>
<dbReference type="AlphaFoldDB" id="A0A5M4FJI9"/>
<dbReference type="SUPFAM" id="SSF50249">
    <property type="entry name" value="Nucleic acid-binding proteins"/>
    <property type="match status" value="1"/>
</dbReference>
<dbReference type="PANTHER" id="PTHR33991:SF1">
    <property type="entry name" value="DNA REPAIR PROTEIN RECO"/>
    <property type="match status" value="1"/>
</dbReference>
<comment type="function">
    <text evidence="1 8">Involved in DNA repair and RecF pathway recombination.</text>
</comment>
<evidence type="ECO:0000256" key="2">
    <source>
        <dbReference type="ARBA" id="ARBA00007452"/>
    </source>
</evidence>
<gene>
    <name evidence="8 10" type="primary">recO</name>
    <name evidence="10" type="ORF">ESP70_003990</name>
</gene>
<dbReference type="InterPro" id="IPR037278">
    <property type="entry name" value="ARFGAP/RecO"/>
</dbReference>
<dbReference type="HAMAP" id="MF_00201">
    <property type="entry name" value="RecO"/>
    <property type="match status" value="1"/>
</dbReference>
<dbReference type="Gene3D" id="2.40.50.140">
    <property type="entry name" value="Nucleic acid-binding proteins"/>
    <property type="match status" value="1"/>
</dbReference>
<comment type="caution">
    <text evidence="10">The sequence shown here is derived from an EMBL/GenBank/DDBJ whole genome shotgun (WGS) entry which is preliminary data.</text>
</comment>
<evidence type="ECO:0000256" key="7">
    <source>
        <dbReference type="ARBA" id="ARBA00033409"/>
    </source>
</evidence>
<dbReference type="OrthoDB" id="9812244at2"/>